<dbReference type="InterPro" id="IPR018606">
    <property type="entry name" value="Arb1"/>
</dbReference>
<evidence type="ECO:0000256" key="1">
    <source>
        <dbReference type="SAM" id="MobiDB-lite"/>
    </source>
</evidence>
<dbReference type="Proteomes" id="UP001161017">
    <property type="component" value="Unassembled WGS sequence"/>
</dbReference>
<feature type="compositionally biased region" description="Polar residues" evidence="1">
    <location>
        <begin position="1"/>
        <end position="10"/>
    </location>
</feature>
<feature type="compositionally biased region" description="Basic and acidic residues" evidence="1">
    <location>
        <begin position="488"/>
        <end position="509"/>
    </location>
</feature>
<name>A0AA43TPA6_9LECA</name>
<feature type="compositionally biased region" description="Basic and acidic residues" evidence="1">
    <location>
        <begin position="21"/>
        <end position="30"/>
    </location>
</feature>
<dbReference type="GO" id="GO:0033167">
    <property type="term" value="C:ARC complex"/>
    <property type="evidence" value="ECO:0007669"/>
    <property type="project" value="InterPro"/>
</dbReference>
<gene>
    <name evidence="2" type="ORF">OHK93_005573</name>
</gene>
<feature type="region of interest" description="Disordered" evidence="1">
    <location>
        <begin position="475"/>
        <end position="529"/>
    </location>
</feature>
<organism evidence="2 3">
    <name type="scientific">Ramalina farinacea</name>
    <dbReference type="NCBI Taxonomy" id="258253"/>
    <lineage>
        <taxon>Eukaryota</taxon>
        <taxon>Fungi</taxon>
        <taxon>Dikarya</taxon>
        <taxon>Ascomycota</taxon>
        <taxon>Pezizomycotina</taxon>
        <taxon>Lecanoromycetes</taxon>
        <taxon>OSLEUM clade</taxon>
        <taxon>Lecanoromycetidae</taxon>
        <taxon>Lecanorales</taxon>
        <taxon>Lecanorineae</taxon>
        <taxon>Ramalinaceae</taxon>
        <taxon>Ramalina</taxon>
    </lineage>
</organism>
<feature type="compositionally biased region" description="Basic and acidic residues" evidence="1">
    <location>
        <begin position="517"/>
        <end position="529"/>
    </location>
</feature>
<dbReference type="AlphaFoldDB" id="A0AA43TPA6"/>
<dbReference type="EMBL" id="JAPUFD010000003">
    <property type="protein sequence ID" value="MDI1486346.1"/>
    <property type="molecule type" value="Genomic_DNA"/>
</dbReference>
<feature type="region of interest" description="Disordered" evidence="1">
    <location>
        <begin position="1"/>
        <end position="83"/>
    </location>
</feature>
<feature type="compositionally biased region" description="Basic residues" evidence="1">
    <location>
        <begin position="62"/>
        <end position="76"/>
    </location>
</feature>
<proteinExistence type="predicted"/>
<keyword evidence="3" id="KW-1185">Reference proteome</keyword>
<reference evidence="2" key="1">
    <citation type="journal article" date="2023" name="Genome Biol. Evol.">
        <title>First Whole Genome Sequence and Flow Cytometry Genome Size Data for the Lichen-Forming Fungus Ramalina farinacea (Ascomycota).</title>
        <authorList>
            <person name="Llewellyn T."/>
            <person name="Mian S."/>
            <person name="Hill R."/>
            <person name="Leitch I.J."/>
            <person name="Gaya E."/>
        </authorList>
    </citation>
    <scope>NUCLEOTIDE SEQUENCE</scope>
    <source>
        <strain evidence="2">LIQ254RAFAR</strain>
    </source>
</reference>
<dbReference type="GO" id="GO:0031047">
    <property type="term" value="P:regulatory ncRNA-mediated gene silencing"/>
    <property type="evidence" value="ECO:0007669"/>
    <property type="project" value="InterPro"/>
</dbReference>
<sequence>MAQDGDQNAGTALMNGGLHSEATEPARDIEAPTDQGDNEAATHAGDDEGGDDGEGNDQSALHTKKKKKKRKPKSQRGLKAATGFEEYYVDPPLTPEEHEEEQSLYHIRIEIAIRRYFAKRNLDPDRKNLFDKYLVFGGIEGGPKMFTGGLDADMLEKHDASEILDITAQHSVPFDESDPRHEIYSVDFEGCLKGFLSSYMLGNFDLHNEDKIKRYIGVIRNFLNYLLHHDVCPEYSDQVEAARKICDQAQDELLQIMRARVMLPGTFNMACSEIFGGVFHDLRNSDSEIWLDEEEKKQLRLGIEPERARQIFRLGFAAHATEEQVAKYRSDGAGQRFGIMESEEVSLEVVDVTFGASDPETQALYSSEQAKDIPILGKLRARTWQDPVALDEDLTEEEETALAQNPLPGKTYEFWIEDVLLEQLFVGLKFRTTVKTLSFGQQFFDQIHALRCSFFLVLPNELMSGWKEVEDEWLAPRPTQDGGTQRDTQGDTQHEKRIEMLVDGDRELNGETEPLPDGDKQPEEGHEGL</sequence>
<evidence type="ECO:0000313" key="3">
    <source>
        <dbReference type="Proteomes" id="UP001161017"/>
    </source>
</evidence>
<dbReference type="Pfam" id="PF09692">
    <property type="entry name" value="Arb1"/>
    <property type="match status" value="1"/>
</dbReference>
<evidence type="ECO:0000313" key="2">
    <source>
        <dbReference type="EMBL" id="MDI1486346.1"/>
    </source>
</evidence>
<protein>
    <submittedName>
        <fullName evidence="2">Uncharacterized protein</fullName>
    </submittedName>
</protein>
<comment type="caution">
    <text evidence="2">The sequence shown here is derived from an EMBL/GenBank/DDBJ whole genome shotgun (WGS) entry which is preliminary data.</text>
</comment>
<accession>A0AA43TPA6</accession>